<feature type="region of interest" description="Disordered" evidence="1">
    <location>
        <begin position="110"/>
        <end position="154"/>
    </location>
</feature>
<feature type="compositionally biased region" description="Polar residues" evidence="1">
    <location>
        <begin position="117"/>
        <end position="134"/>
    </location>
</feature>
<dbReference type="RefSeq" id="XP_033518814.1">
    <property type="nucleotide sequence ID" value="XM_033670934.1"/>
</dbReference>
<evidence type="ECO:0000313" key="2">
    <source>
        <dbReference type="EMBL" id="KAF2124421.1"/>
    </source>
</evidence>
<gene>
    <name evidence="2" type="ORF">P153DRAFT_390463</name>
</gene>
<name>A0A6A6A1I5_9PLEO</name>
<accession>A0A6A6A1I5</accession>
<proteinExistence type="predicted"/>
<dbReference type="EMBL" id="ML977519">
    <property type="protein sequence ID" value="KAF2124421.1"/>
    <property type="molecule type" value="Genomic_DNA"/>
</dbReference>
<dbReference type="AlphaFoldDB" id="A0A6A6A1I5"/>
<dbReference type="Proteomes" id="UP000799771">
    <property type="component" value="Unassembled WGS sequence"/>
</dbReference>
<evidence type="ECO:0000256" key="1">
    <source>
        <dbReference type="SAM" id="MobiDB-lite"/>
    </source>
</evidence>
<reference evidence="2" key="1">
    <citation type="journal article" date="2020" name="Stud. Mycol.">
        <title>101 Dothideomycetes genomes: a test case for predicting lifestyles and emergence of pathogens.</title>
        <authorList>
            <person name="Haridas S."/>
            <person name="Albert R."/>
            <person name="Binder M."/>
            <person name="Bloem J."/>
            <person name="Labutti K."/>
            <person name="Salamov A."/>
            <person name="Andreopoulos B."/>
            <person name="Baker S."/>
            <person name="Barry K."/>
            <person name="Bills G."/>
            <person name="Bluhm B."/>
            <person name="Cannon C."/>
            <person name="Castanera R."/>
            <person name="Culley D."/>
            <person name="Daum C."/>
            <person name="Ezra D."/>
            <person name="Gonzalez J."/>
            <person name="Henrissat B."/>
            <person name="Kuo A."/>
            <person name="Liang C."/>
            <person name="Lipzen A."/>
            <person name="Lutzoni F."/>
            <person name="Magnuson J."/>
            <person name="Mondo S."/>
            <person name="Nolan M."/>
            <person name="Ohm R."/>
            <person name="Pangilinan J."/>
            <person name="Park H.-J."/>
            <person name="Ramirez L."/>
            <person name="Alfaro M."/>
            <person name="Sun H."/>
            <person name="Tritt A."/>
            <person name="Yoshinaga Y."/>
            <person name="Zwiers L.-H."/>
            <person name="Turgeon B."/>
            <person name="Goodwin S."/>
            <person name="Spatafora J."/>
            <person name="Crous P."/>
            <person name="Grigoriev I."/>
        </authorList>
    </citation>
    <scope>NUCLEOTIDE SEQUENCE</scope>
    <source>
        <strain evidence="2">CBS 119687</strain>
    </source>
</reference>
<dbReference type="GeneID" id="54411366"/>
<protein>
    <submittedName>
        <fullName evidence="2">Uncharacterized protein</fullName>
    </submittedName>
</protein>
<sequence>MEAGDDFLYYDNGQNFLDASVSPTLQAESNLAMSFDPSGVNYHSEDATIACTEEHYEQAIETDFGQTSMTTRANTNYYAPTSVFTVAYDSGIALHPPLTNRHTADQVPVLPYEDNLPDNQPPRTSGGNTPTVEHSSSKKRKTAQIKSSKDGKAKKQPVIWEQHCCPFCSMGLARDPIVKIKYCQVFKNHIINAHYGFLLVGSSSKKFKCGFCTCLGSAACGGHFHSTLELMNHLWTSHSRNLEHLQWHIHYCPEDDQGRVAECFDTTFERGSNEANGIRN</sequence>
<keyword evidence="3" id="KW-1185">Reference proteome</keyword>
<evidence type="ECO:0000313" key="3">
    <source>
        <dbReference type="Proteomes" id="UP000799771"/>
    </source>
</evidence>
<organism evidence="2 3">
    <name type="scientific">Dothidotthia symphoricarpi CBS 119687</name>
    <dbReference type="NCBI Taxonomy" id="1392245"/>
    <lineage>
        <taxon>Eukaryota</taxon>
        <taxon>Fungi</taxon>
        <taxon>Dikarya</taxon>
        <taxon>Ascomycota</taxon>
        <taxon>Pezizomycotina</taxon>
        <taxon>Dothideomycetes</taxon>
        <taxon>Pleosporomycetidae</taxon>
        <taxon>Pleosporales</taxon>
        <taxon>Dothidotthiaceae</taxon>
        <taxon>Dothidotthia</taxon>
    </lineage>
</organism>